<dbReference type="EMBL" id="JBHUPB010000004">
    <property type="protein sequence ID" value="MFD2967138.1"/>
    <property type="molecule type" value="Genomic_DNA"/>
</dbReference>
<comment type="caution">
    <text evidence="4">The sequence shown here is derived from an EMBL/GenBank/DDBJ whole genome shotgun (WGS) entry which is preliminary data.</text>
</comment>
<dbReference type="EC" id="2.3.-.-" evidence="4"/>
<evidence type="ECO:0000313" key="5">
    <source>
        <dbReference type="Proteomes" id="UP001597525"/>
    </source>
</evidence>
<dbReference type="PANTHER" id="PTHR43877">
    <property type="entry name" value="AMINOALKYLPHOSPHONATE N-ACETYLTRANSFERASE-RELATED-RELATED"/>
    <property type="match status" value="1"/>
</dbReference>
<evidence type="ECO:0000256" key="1">
    <source>
        <dbReference type="ARBA" id="ARBA00022679"/>
    </source>
</evidence>
<dbReference type="CDD" id="cd04301">
    <property type="entry name" value="NAT_SF"/>
    <property type="match status" value="1"/>
</dbReference>
<dbReference type="SUPFAM" id="SSF55729">
    <property type="entry name" value="Acyl-CoA N-acyltransferases (Nat)"/>
    <property type="match status" value="1"/>
</dbReference>
<dbReference type="Gene3D" id="3.40.630.30">
    <property type="match status" value="1"/>
</dbReference>
<organism evidence="4 5">
    <name type="scientific">Sphingobacterium bambusae</name>
    <dbReference type="NCBI Taxonomy" id="662858"/>
    <lineage>
        <taxon>Bacteria</taxon>
        <taxon>Pseudomonadati</taxon>
        <taxon>Bacteroidota</taxon>
        <taxon>Sphingobacteriia</taxon>
        <taxon>Sphingobacteriales</taxon>
        <taxon>Sphingobacteriaceae</taxon>
        <taxon>Sphingobacterium</taxon>
    </lineage>
</organism>
<dbReference type="RefSeq" id="WP_320182821.1">
    <property type="nucleotide sequence ID" value="NZ_CP138332.1"/>
</dbReference>
<proteinExistence type="predicted"/>
<evidence type="ECO:0000313" key="4">
    <source>
        <dbReference type="EMBL" id="MFD2967138.1"/>
    </source>
</evidence>
<dbReference type="PANTHER" id="PTHR43877:SF2">
    <property type="entry name" value="AMINOALKYLPHOSPHONATE N-ACETYLTRANSFERASE-RELATED"/>
    <property type="match status" value="1"/>
</dbReference>
<keyword evidence="2 4" id="KW-0012">Acyltransferase</keyword>
<feature type="domain" description="N-acetyltransferase" evidence="3">
    <location>
        <begin position="3"/>
        <end position="149"/>
    </location>
</feature>
<dbReference type="InterPro" id="IPR016181">
    <property type="entry name" value="Acyl_CoA_acyltransferase"/>
</dbReference>
<keyword evidence="5" id="KW-1185">Reference proteome</keyword>
<dbReference type="Proteomes" id="UP001597525">
    <property type="component" value="Unassembled WGS sequence"/>
</dbReference>
<dbReference type="Pfam" id="PF00583">
    <property type="entry name" value="Acetyltransf_1"/>
    <property type="match status" value="1"/>
</dbReference>
<dbReference type="GO" id="GO:0016746">
    <property type="term" value="F:acyltransferase activity"/>
    <property type="evidence" value="ECO:0007669"/>
    <property type="project" value="UniProtKB-KW"/>
</dbReference>
<protein>
    <submittedName>
        <fullName evidence="4">GNAT family N-acetyltransferase</fullName>
        <ecNumber evidence="4">2.3.-.-</ecNumber>
    </submittedName>
</protein>
<accession>A0ABW6BFD0</accession>
<gene>
    <name evidence="4" type="ORF">ACFS7Y_07060</name>
</gene>
<dbReference type="InterPro" id="IPR050832">
    <property type="entry name" value="Bact_Acetyltransf"/>
</dbReference>
<dbReference type="PROSITE" id="PS51186">
    <property type="entry name" value="GNAT"/>
    <property type="match status" value="1"/>
</dbReference>
<evidence type="ECO:0000259" key="3">
    <source>
        <dbReference type="PROSITE" id="PS51186"/>
    </source>
</evidence>
<sequence>MIIRISLDRLADVVPLFDAYRVFYKQVSDMDRARQFLEARLSGNESVIFVAYHEDVAVGFTQLYPVLSSMRTSKNWVLNDLYVDAKARGQGVGEGLIKKALAFAKQEGATFVRLSTQVENVTAQRLYRKMGFQIEDPDTEFLTFTKTVL</sequence>
<reference evidence="5" key="1">
    <citation type="journal article" date="2019" name="Int. J. Syst. Evol. Microbiol.">
        <title>The Global Catalogue of Microorganisms (GCM) 10K type strain sequencing project: providing services to taxonomists for standard genome sequencing and annotation.</title>
        <authorList>
            <consortium name="The Broad Institute Genomics Platform"/>
            <consortium name="The Broad Institute Genome Sequencing Center for Infectious Disease"/>
            <person name="Wu L."/>
            <person name="Ma J."/>
        </authorList>
    </citation>
    <scope>NUCLEOTIDE SEQUENCE [LARGE SCALE GENOMIC DNA]</scope>
    <source>
        <strain evidence="5">KCTC 22814</strain>
    </source>
</reference>
<dbReference type="InterPro" id="IPR000182">
    <property type="entry name" value="GNAT_dom"/>
</dbReference>
<evidence type="ECO:0000256" key="2">
    <source>
        <dbReference type="ARBA" id="ARBA00023315"/>
    </source>
</evidence>
<name>A0ABW6BFD0_9SPHI</name>
<keyword evidence="1 4" id="KW-0808">Transferase</keyword>